<comment type="catalytic activity">
    <reaction evidence="13">
        <text>L-threonyl-[protein] + ATP = O-phospho-L-threonyl-[protein] + ADP + H(+)</text>
        <dbReference type="Rhea" id="RHEA:46608"/>
        <dbReference type="Rhea" id="RHEA-COMP:11060"/>
        <dbReference type="Rhea" id="RHEA-COMP:11605"/>
        <dbReference type="ChEBI" id="CHEBI:15378"/>
        <dbReference type="ChEBI" id="CHEBI:30013"/>
        <dbReference type="ChEBI" id="CHEBI:30616"/>
        <dbReference type="ChEBI" id="CHEBI:61977"/>
        <dbReference type="ChEBI" id="CHEBI:456216"/>
        <dbReference type="EC" id="2.7.11.1"/>
    </reaction>
</comment>
<feature type="compositionally biased region" description="Basic and acidic residues" evidence="16">
    <location>
        <begin position="119"/>
        <end position="137"/>
    </location>
</feature>
<name>A0A059UGC0_PTEAQ</name>
<dbReference type="InterPro" id="IPR011009">
    <property type="entry name" value="Kinase-like_dom_sf"/>
</dbReference>
<feature type="region of interest" description="Disordered" evidence="16">
    <location>
        <begin position="1"/>
        <end position="137"/>
    </location>
</feature>
<feature type="compositionally biased region" description="Basic and acidic residues" evidence="16">
    <location>
        <begin position="257"/>
        <end position="279"/>
    </location>
</feature>
<evidence type="ECO:0000259" key="17">
    <source>
        <dbReference type="PROSITE" id="PS50011"/>
    </source>
</evidence>
<dbReference type="InterPro" id="IPR035965">
    <property type="entry name" value="PAS-like_dom_sf"/>
</dbReference>
<evidence type="ECO:0000256" key="8">
    <source>
        <dbReference type="ARBA" id="ARBA00022741"/>
    </source>
</evidence>
<evidence type="ECO:0000256" key="5">
    <source>
        <dbReference type="ARBA" id="ARBA00022543"/>
    </source>
</evidence>
<keyword evidence="5" id="KW-0600">Photoreceptor protein</keyword>
<dbReference type="FunFam" id="1.10.510.10:FF:000265">
    <property type="entry name" value="Putative LOV domain-containing protein"/>
    <property type="match status" value="1"/>
</dbReference>
<keyword evidence="7" id="KW-0808">Transferase</keyword>
<feature type="region of interest" description="Disordered" evidence="16">
    <location>
        <begin position="252"/>
        <end position="301"/>
    </location>
</feature>
<dbReference type="InterPro" id="IPR000719">
    <property type="entry name" value="Prot_kinase_dom"/>
</dbReference>
<evidence type="ECO:0000256" key="4">
    <source>
        <dbReference type="ARBA" id="ARBA00022527"/>
    </source>
</evidence>
<dbReference type="Gene3D" id="3.30.200.20">
    <property type="entry name" value="Phosphorylase Kinase, domain 1"/>
    <property type="match status" value="1"/>
</dbReference>
<feature type="compositionally biased region" description="Polar residues" evidence="16">
    <location>
        <begin position="1"/>
        <end position="19"/>
    </location>
</feature>
<evidence type="ECO:0000259" key="19">
    <source>
        <dbReference type="PROSITE" id="PS50113"/>
    </source>
</evidence>
<feature type="domain" description="PAC" evidence="19">
    <location>
        <begin position="380"/>
        <end position="434"/>
    </location>
</feature>
<proteinExistence type="evidence at transcript level"/>
<evidence type="ECO:0000256" key="3">
    <source>
        <dbReference type="ARBA" id="ARBA00012513"/>
    </source>
</evidence>
<dbReference type="GO" id="GO:0004674">
    <property type="term" value="F:protein serine/threonine kinase activity"/>
    <property type="evidence" value="ECO:0007669"/>
    <property type="project" value="UniProtKB-KW"/>
</dbReference>
<keyword evidence="10 15" id="KW-0067">ATP-binding</keyword>
<protein>
    <recommendedName>
        <fullName evidence="3">non-specific serine/threonine protein kinase</fullName>
        <ecNumber evidence="3">2.7.11.1</ecNumber>
    </recommendedName>
</protein>
<dbReference type="NCBIfam" id="TIGR00229">
    <property type="entry name" value="sensory_box"/>
    <property type="match status" value="2"/>
</dbReference>
<evidence type="ECO:0000256" key="11">
    <source>
        <dbReference type="ARBA" id="ARBA00022991"/>
    </source>
</evidence>
<evidence type="ECO:0000256" key="1">
    <source>
        <dbReference type="ARBA" id="ARBA00001917"/>
    </source>
</evidence>
<organism evidence="20">
    <name type="scientific">Pteridium aquilinum</name>
    <name type="common">Bracken fern</name>
    <name type="synonym">Pteris aquilina</name>
    <dbReference type="NCBI Taxonomy" id="32101"/>
    <lineage>
        <taxon>Eukaryota</taxon>
        <taxon>Viridiplantae</taxon>
        <taxon>Streptophyta</taxon>
        <taxon>Embryophyta</taxon>
        <taxon>Tracheophyta</taxon>
        <taxon>Polypodiopsida</taxon>
        <taxon>Polypodiidae</taxon>
        <taxon>Polypodiales</taxon>
        <taxon>Dennstaedtiineae</taxon>
        <taxon>Dennstaedtiaceae</taxon>
        <taxon>Pteridium</taxon>
    </lineage>
</organism>
<evidence type="ECO:0000256" key="2">
    <source>
        <dbReference type="ARBA" id="ARBA00009903"/>
    </source>
</evidence>
<evidence type="ECO:0000256" key="10">
    <source>
        <dbReference type="ARBA" id="ARBA00022840"/>
    </source>
</evidence>
<dbReference type="GO" id="GO:0005524">
    <property type="term" value="F:ATP binding"/>
    <property type="evidence" value="ECO:0007669"/>
    <property type="project" value="UniProtKB-UniRule"/>
</dbReference>
<dbReference type="PROSITE" id="PS00108">
    <property type="entry name" value="PROTEIN_KINASE_ST"/>
    <property type="match status" value="1"/>
</dbReference>
<keyword evidence="12" id="KW-0675">Receptor</keyword>
<feature type="domain" description="PAS" evidence="18">
    <location>
        <begin position="306"/>
        <end position="374"/>
    </location>
</feature>
<feature type="domain" description="PAS" evidence="18">
    <location>
        <begin position="592"/>
        <end position="665"/>
    </location>
</feature>
<evidence type="ECO:0000256" key="15">
    <source>
        <dbReference type="PROSITE-ProRule" id="PRU10141"/>
    </source>
</evidence>
<comment type="cofactor">
    <cofactor evidence="1">
        <name>FMN</name>
        <dbReference type="ChEBI" id="CHEBI:58210"/>
    </cofactor>
</comment>
<feature type="compositionally biased region" description="Polar residues" evidence="16">
    <location>
        <begin position="95"/>
        <end position="105"/>
    </location>
</feature>
<dbReference type="Gene3D" id="3.30.450.20">
    <property type="entry name" value="PAS domain"/>
    <property type="match status" value="2"/>
</dbReference>
<accession>A0A059UGC0</accession>
<dbReference type="PROSITE" id="PS50113">
    <property type="entry name" value="PAC"/>
    <property type="match status" value="2"/>
</dbReference>
<evidence type="ECO:0000256" key="7">
    <source>
        <dbReference type="ARBA" id="ARBA00022679"/>
    </source>
</evidence>
<dbReference type="EMBL" id="KJ195064">
    <property type="protein sequence ID" value="AHZ63865.1"/>
    <property type="molecule type" value="mRNA"/>
</dbReference>
<evidence type="ECO:0000256" key="13">
    <source>
        <dbReference type="ARBA" id="ARBA00047899"/>
    </source>
</evidence>
<gene>
    <name evidence="20" type="primary">PHOT1</name>
</gene>
<dbReference type="SMART" id="SM00220">
    <property type="entry name" value="S_TKc"/>
    <property type="match status" value="1"/>
</dbReference>
<dbReference type="CDD" id="cd00130">
    <property type="entry name" value="PAS"/>
    <property type="match status" value="2"/>
</dbReference>
<feature type="region of interest" description="Disordered" evidence="16">
    <location>
        <begin position="163"/>
        <end position="237"/>
    </location>
</feature>
<dbReference type="FunFam" id="3.30.450.20:FF:000036">
    <property type="entry name" value="Putative LOV domain-containing protein"/>
    <property type="match status" value="1"/>
</dbReference>
<dbReference type="FunFam" id="3.30.450.20:FF:000002">
    <property type="entry name" value="LOV domain-containing protein"/>
    <property type="match status" value="1"/>
</dbReference>
<dbReference type="CDD" id="cd05574">
    <property type="entry name" value="STKc_phototropin_like"/>
    <property type="match status" value="1"/>
</dbReference>
<dbReference type="InterPro" id="IPR017441">
    <property type="entry name" value="Protein_kinase_ATP_BS"/>
</dbReference>
<dbReference type="SUPFAM" id="SSF55785">
    <property type="entry name" value="PYP-like sensor domain (PAS domain)"/>
    <property type="match status" value="2"/>
</dbReference>
<dbReference type="SMART" id="SM00091">
    <property type="entry name" value="PAS"/>
    <property type="match status" value="2"/>
</dbReference>
<comment type="similarity">
    <text evidence="2">Belongs to the protein kinase superfamily. AGC Ser/Thr protein kinase family.</text>
</comment>
<keyword evidence="11" id="KW-0157">Chromophore</keyword>
<dbReference type="PROSITE" id="PS00107">
    <property type="entry name" value="PROTEIN_KINASE_ATP"/>
    <property type="match status" value="1"/>
</dbReference>
<reference evidence="20" key="2">
    <citation type="submission" date="2014-01" db="EMBL/GenBank/DDBJ databases">
        <authorList>
            <person name="Li F.-W."/>
        </authorList>
    </citation>
    <scope>NUCLEOTIDE SEQUENCE</scope>
</reference>
<dbReference type="Gene3D" id="1.10.510.10">
    <property type="entry name" value="Transferase(Phosphotransferase) domain 1"/>
    <property type="match status" value="1"/>
</dbReference>
<reference evidence="20" key="1">
    <citation type="journal article" date="2014" name="Proc. Natl. Acad. Sci. U.S.A.">
        <title>Horizontal transfer of an adaptive chimeric photoreceptor from bryophytes to ferns.</title>
        <authorList>
            <person name="Li F.W."/>
            <person name="Villarreal J.C."/>
            <person name="Kelly S."/>
            <person name="Rothfels C.J."/>
            <person name="Melkonian M."/>
            <person name="Frangedakis E."/>
            <person name="Ruhsam M."/>
            <person name="Sigel E.M."/>
            <person name="Der J.P."/>
            <person name="Pittermann J."/>
            <person name="Burge D.O."/>
            <person name="Pokorny L."/>
            <person name="Larsson A."/>
            <person name="Chen T."/>
            <person name="Weststrand S."/>
            <person name="Thomas P."/>
            <person name="Carpenter E."/>
            <person name="Zhang Y."/>
            <person name="Tian Z."/>
            <person name="Chen L."/>
            <person name="Yan Z."/>
            <person name="Zhu Y."/>
            <person name="Sun X."/>
            <person name="Wang J."/>
            <person name="Stevenson D.W."/>
            <person name="Crandall-Stotler B.J."/>
            <person name="Shaw A.J."/>
            <person name="Deyholos M.K."/>
            <person name="Soltis D.E."/>
            <person name="Graham S.W."/>
            <person name="Windham M.D."/>
            <person name="Langdale J.A."/>
            <person name="Wong G.K."/>
            <person name="Mathews S."/>
            <person name="Pryer K.M."/>
        </authorList>
    </citation>
    <scope>NUCLEOTIDE SEQUENCE</scope>
</reference>
<feature type="domain" description="Protein kinase" evidence="17">
    <location>
        <begin position="793"/>
        <end position="1081"/>
    </location>
</feature>
<feature type="compositionally biased region" description="Low complexity" evidence="16">
    <location>
        <begin position="280"/>
        <end position="301"/>
    </location>
</feature>
<evidence type="ECO:0000313" key="20">
    <source>
        <dbReference type="EMBL" id="AHZ63865.1"/>
    </source>
</evidence>
<dbReference type="Pfam" id="PF00069">
    <property type="entry name" value="Pkinase"/>
    <property type="match status" value="1"/>
</dbReference>
<dbReference type="Pfam" id="PF13426">
    <property type="entry name" value="PAS_9"/>
    <property type="match status" value="2"/>
</dbReference>
<comment type="catalytic activity">
    <reaction evidence="14">
        <text>L-seryl-[protein] + ATP = O-phospho-L-seryl-[protein] + ADP + H(+)</text>
        <dbReference type="Rhea" id="RHEA:17989"/>
        <dbReference type="Rhea" id="RHEA-COMP:9863"/>
        <dbReference type="Rhea" id="RHEA-COMP:11604"/>
        <dbReference type="ChEBI" id="CHEBI:15378"/>
        <dbReference type="ChEBI" id="CHEBI:29999"/>
        <dbReference type="ChEBI" id="CHEBI:30616"/>
        <dbReference type="ChEBI" id="CHEBI:83421"/>
        <dbReference type="ChEBI" id="CHEBI:456216"/>
        <dbReference type="EC" id="2.7.11.1"/>
    </reaction>
</comment>
<evidence type="ECO:0000256" key="16">
    <source>
        <dbReference type="SAM" id="MobiDB-lite"/>
    </source>
</evidence>
<dbReference type="SUPFAM" id="SSF56112">
    <property type="entry name" value="Protein kinase-like (PK-like)"/>
    <property type="match status" value="1"/>
</dbReference>
<dbReference type="GO" id="GO:0009882">
    <property type="term" value="F:blue light photoreceptor activity"/>
    <property type="evidence" value="ECO:0007669"/>
    <property type="project" value="UniProtKB-ARBA"/>
</dbReference>
<dbReference type="PROSITE" id="PS50112">
    <property type="entry name" value="PAS"/>
    <property type="match status" value="2"/>
</dbReference>
<feature type="binding site" evidence="15">
    <location>
        <position position="822"/>
    </location>
    <ligand>
        <name>ATP</name>
        <dbReference type="ChEBI" id="CHEBI:30616"/>
    </ligand>
</feature>
<dbReference type="InterPro" id="IPR008271">
    <property type="entry name" value="Ser/Thr_kinase_AS"/>
</dbReference>
<dbReference type="AlphaFoldDB" id="A0A059UGC0"/>
<dbReference type="InterPro" id="IPR001610">
    <property type="entry name" value="PAC"/>
</dbReference>
<evidence type="ECO:0000259" key="18">
    <source>
        <dbReference type="PROSITE" id="PS50112"/>
    </source>
</evidence>
<keyword evidence="8 15" id="KW-0547">Nucleotide-binding</keyword>
<evidence type="ECO:0000256" key="6">
    <source>
        <dbReference type="ARBA" id="ARBA00022606"/>
    </source>
</evidence>
<dbReference type="PROSITE" id="PS50011">
    <property type="entry name" value="PROTEIN_KINASE_DOM"/>
    <property type="match status" value="1"/>
</dbReference>
<dbReference type="PANTHER" id="PTHR45637">
    <property type="entry name" value="FLIPPASE KINASE 1-RELATED"/>
    <property type="match status" value="1"/>
</dbReference>
<dbReference type="EC" id="2.7.11.1" evidence="3"/>
<keyword evidence="4" id="KW-0723">Serine/threonine-protein kinase</keyword>
<dbReference type="SMART" id="SM00086">
    <property type="entry name" value="PAC"/>
    <property type="match status" value="2"/>
</dbReference>
<evidence type="ECO:0000256" key="14">
    <source>
        <dbReference type="ARBA" id="ARBA00048679"/>
    </source>
</evidence>
<dbReference type="InterPro" id="IPR000700">
    <property type="entry name" value="PAS-assoc_C"/>
</dbReference>
<sequence>MDPNNMSTSSNVNDSPTGQQRREPYSLRAPPNEAYLHPLARDSRGSLEVFTPGYPSPPPATTFQQQALPKQQEHDKYGRPPPHGQPYPKEKEDLYSQSHGSSSYGKPNPTGRGPAASSIHHELPPPHNVKKDISAERDPYIELSPSYEKYDFSKEGDLPIVTSHTEISPSYDTKPLETIPHSDQSANEGAHDWLSHAPLPPVAQPPLRGGVGGGGAHRGSYHLGTREPPKQKSEPLAERAAGWGLILKTDGNSGRVDGVRTRTSEEEREFRRLSEERRSLNSSTVRTSDDSGFTSDTSSASRLPRVSKDVLDALESFQQTFVIADGTKPDLPIMYASAGFFKMTGYTSSEVIGHNCRFLQGKETDPEEIDRIRDCIAKGTGYCGRLLNYKKDGSAFWNLLTVSPIKDDDGSVLKYIGMQVEVSQFTEGTKENVVRPNGMSESLIKYDARQKDRASLQVTELVEAIKDPKPAAHDKTTSISLGVAKPVGPSGPRKSPELEGLLSGQQQAYRETKSAHSRLPGVPEANPQRESLAKRNRSSGFFSFLGLDKFGGKGSQQDATEFIEPEILMTKDDESSETSFELDKARLREIRRGIDLATTLERIEKNFVITDPRLPDNPIIFASDNFLELTEYSREEILGRNCRFLQGPDTNRETVKQIREAIDNEREITVQLLNYTKSGRTFWNLFHLQPMRDHKGELQYFTGVQLDGTEYLEPLTRRLSQQIASEGSKIIRETAANVNDALRELPDANVKIENLWRIHSKLVLPKPHKLHNDSWRHIQKIHSSGEKVRLKHFRPLRPLGYGDTGSVHLVELRGTGELFAMKAMEKNIMVKRNKVHRICAEREILGQMDHPFIPTLYASFETRTHVCLITDFCSGGELFMLLDSQPKKIFREEAARFYAAEVVIALEYLHCQGVIYRDLKPENILLQKDGHVMLSDFDLSYLTSSNPQLVIPPKPRGKKSKKKNMPPPVFRAAPVASCNSFVGTEEYIAPEVITGSGHNSSVDWWALGILLFEMIYGRTPFRGKTRQKTFANILHKELTFLRRIPTSLAARQLINGLLQKDPADRLGCEGGANDVKRHPFFHGINWSLIRCMRPPSLDIPMSFTGSELDGEVDDDMEWDDFEASNPIDYF</sequence>
<feature type="domain" description="PAC" evidence="19">
    <location>
        <begin position="666"/>
        <end position="720"/>
    </location>
</feature>
<keyword evidence="9" id="KW-0418">Kinase</keyword>
<keyword evidence="6" id="KW-0716">Sensory transduction</keyword>
<feature type="compositionally biased region" description="Basic and acidic residues" evidence="16">
    <location>
        <begin position="224"/>
        <end position="237"/>
    </location>
</feature>
<evidence type="ECO:0000256" key="12">
    <source>
        <dbReference type="ARBA" id="ARBA00023170"/>
    </source>
</evidence>
<dbReference type="InterPro" id="IPR000014">
    <property type="entry name" value="PAS"/>
</dbReference>
<feature type="region of interest" description="Disordered" evidence="16">
    <location>
        <begin position="512"/>
        <end position="533"/>
    </location>
</feature>
<evidence type="ECO:0000256" key="9">
    <source>
        <dbReference type="ARBA" id="ARBA00022777"/>
    </source>
</evidence>